<accession>A0A1I7HVR4</accession>
<dbReference type="RefSeq" id="WP_074975208.1">
    <property type="nucleotide sequence ID" value="NZ_FPBZ01000012.1"/>
</dbReference>
<dbReference type="EMBL" id="FPBZ01000012">
    <property type="protein sequence ID" value="SFU64808.1"/>
    <property type="molecule type" value="Genomic_DNA"/>
</dbReference>
<organism evidence="2 3">
    <name type="scientific">Nitrosospira multiformis</name>
    <dbReference type="NCBI Taxonomy" id="1231"/>
    <lineage>
        <taxon>Bacteria</taxon>
        <taxon>Pseudomonadati</taxon>
        <taxon>Pseudomonadota</taxon>
        <taxon>Betaproteobacteria</taxon>
        <taxon>Nitrosomonadales</taxon>
        <taxon>Nitrosomonadaceae</taxon>
        <taxon>Nitrosospira</taxon>
    </lineage>
</organism>
<protein>
    <recommendedName>
        <fullName evidence="4">Lipoprotein</fullName>
    </recommendedName>
</protein>
<feature type="signal peptide" evidence="1">
    <location>
        <begin position="1"/>
        <end position="22"/>
    </location>
</feature>
<reference evidence="2 3" key="1">
    <citation type="submission" date="2016-10" db="EMBL/GenBank/DDBJ databases">
        <authorList>
            <person name="de Groot N.N."/>
        </authorList>
    </citation>
    <scope>NUCLEOTIDE SEQUENCE [LARGE SCALE GENOMIC DNA]</scope>
    <source>
        <strain evidence="2 3">Nl14</strain>
    </source>
</reference>
<evidence type="ECO:0000313" key="3">
    <source>
        <dbReference type="Proteomes" id="UP000182649"/>
    </source>
</evidence>
<dbReference type="Proteomes" id="UP000182649">
    <property type="component" value="Unassembled WGS sequence"/>
</dbReference>
<sequence length="147" mass="16830">MTIRSFPAIVFLLVLLSSCAPMSPYEAVNSPALLKTVKEARTYKDHYALTKHFENLAEEMRARANEQRKLLDHYQEKSYLYGRLAQDQQSHTWALMQRYEHAAKASLGKAALHRQIAARLEQEGYVVSSHQAVGRISNPQQTNNWSN</sequence>
<evidence type="ECO:0008006" key="4">
    <source>
        <dbReference type="Google" id="ProtNLM"/>
    </source>
</evidence>
<dbReference type="AlphaFoldDB" id="A0A1I7HVR4"/>
<keyword evidence="1" id="KW-0732">Signal</keyword>
<name>A0A1I7HVR4_9PROT</name>
<feature type="chain" id="PRO_5010253406" description="Lipoprotein" evidence="1">
    <location>
        <begin position="23"/>
        <end position="147"/>
    </location>
</feature>
<proteinExistence type="predicted"/>
<dbReference type="OrthoDB" id="8565376at2"/>
<gene>
    <name evidence="2" type="ORF">SAMN05216417_11231</name>
</gene>
<dbReference type="PROSITE" id="PS51257">
    <property type="entry name" value="PROKAR_LIPOPROTEIN"/>
    <property type="match status" value="1"/>
</dbReference>
<evidence type="ECO:0000256" key="1">
    <source>
        <dbReference type="SAM" id="SignalP"/>
    </source>
</evidence>
<evidence type="ECO:0000313" key="2">
    <source>
        <dbReference type="EMBL" id="SFU64808.1"/>
    </source>
</evidence>